<accession>A0A367LYY5</accession>
<comment type="caution">
    <text evidence="1">The sequence shown here is derived from an EMBL/GenBank/DDBJ whole genome shotgun (WGS) entry which is preliminary data.</text>
</comment>
<sequence length="67" mass="7496">VPTRCIQQMQELGARCLPLYAPQVQRRVGLLRLSEHKLSTAAQALSDVLLHGTDWRSLALPQDQSTE</sequence>
<protein>
    <submittedName>
        <fullName evidence="1">LysR family transcriptional regulator</fullName>
    </submittedName>
</protein>
<evidence type="ECO:0000313" key="2">
    <source>
        <dbReference type="Proteomes" id="UP000253594"/>
    </source>
</evidence>
<evidence type="ECO:0000313" key="1">
    <source>
        <dbReference type="EMBL" id="RCI70437.1"/>
    </source>
</evidence>
<dbReference type="AlphaFoldDB" id="A0A367LYY5"/>
<feature type="non-terminal residue" evidence="1">
    <location>
        <position position="1"/>
    </location>
</feature>
<gene>
    <name evidence="1" type="ORF">DT376_34555</name>
</gene>
<name>A0A367LYY5_PSEAI</name>
<proteinExistence type="predicted"/>
<dbReference type="Proteomes" id="UP000253594">
    <property type="component" value="Unassembled WGS sequence"/>
</dbReference>
<reference evidence="1 2" key="1">
    <citation type="submission" date="2018-07" db="EMBL/GenBank/DDBJ databases">
        <title>Mechanisms of high-level aminoglycoside resistance among Gram-negative pathogens in Brazil.</title>
        <authorList>
            <person name="Ballaben A.S."/>
            <person name="Darini A.L.C."/>
            <person name="Doi Y."/>
        </authorList>
    </citation>
    <scope>NUCLEOTIDE SEQUENCE [LARGE SCALE GENOMIC DNA]</scope>
    <source>
        <strain evidence="1 2">B2-305</strain>
    </source>
</reference>
<dbReference type="EMBL" id="QORE01002115">
    <property type="protein sequence ID" value="RCI70437.1"/>
    <property type="molecule type" value="Genomic_DNA"/>
</dbReference>
<organism evidence="1 2">
    <name type="scientific">Pseudomonas aeruginosa</name>
    <dbReference type="NCBI Taxonomy" id="287"/>
    <lineage>
        <taxon>Bacteria</taxon>
        <taxon>Pseudomonadati</taxon>
        <taxon>Pseudomonadota</taxon>
        <taxon>Gammaproteobacteria</taxon>
        <taxon>Pseudomonadales</taxon>
        <taxon>Pseudomonadaceae</taxon>
        <taxon>Pseudomonas</taxon>
    </lineage>
</organism>